<accession>A0A9Q3D7G6</accession>
<proteinExistence type="predicted"/>
<name>A0A9Q3D7G6_9BASI</name>
<reference evidence="1" key="1">
    <citation type="submission" date="2021-03" db="EMBL/GenBank/DDBJ databases">
        <title>Draft genome sequence of rust myrtle Austropuccinia psidii MF-1, a brazilian biotype.</title>
        <authorList>
            <person name="Quecine M.C."/>
            <person name="Pachon D.M.R."/>
            <person name="Bonatelli M.L."/>
            <person name="Correr F.H."/>
            <person name="Franceschini L.M."/>
            <person name="Leite T.F."/>
            <person name="Margarido G.R.A."/>
            <person name="Almeida C.A."/>
            <person name="Ferrarezi J.A."/>
            <person name="Labate C.A."/>
        </authorList>
    </citation>
    <scope>NUCLEOTIDE SEQUENCE</scope>
    <source>
        <strain evidence="1">MF-1</strain>
    </source>
</reference>
<comment type="caution">
    <text evidence="1">The sequence shown here is derived from an EMBL/GenBank/DDBJ whole genome shotgun (WGS) entry which is preliminary data.</text>
</comment>
<organism evidence="1 2">
    <name type="scientific">Austropuccinia psidii MF-1</name>
    <dbReference type="NCBI Taxonomy" id="1389203"/>
    <lineage>
        <taxon>Eukaryota</taxon>
        <taxon>Fungi</taxon>
        <taxon>Dikarya</taxon>
        <taxon>Basidiomycota</taxon>
        <taxon>Pucciniomycotina</taxon>
        <taxon>Pucciniomycetes</taxon>
        <taxon>Pucciniales</taxon>
        <taxon>Sphaerophragmiaceae</taxon>
        <taxon>Austropuccinia</taxon>
    </lineage>
</organism>
<gene>
    <name evidence="1" type="ORF">O181_035740</name>
</gene>
<dbReference type="EMBL" id="AVOT02013409">
    <property type="protein sequence ID" value="MBW0496025.1"/>
    <property type="molecule type" value="Genomic_DNA"/>
</dbReference>
<sequence length="141" mass="16151">MLVSFTLFCHIASQSKQTCGLRFKIYDSPIDSKGNNVRCENPNGNLYKCLLGSCHAHNTTIDKGLFFTDCITKHQDPVPIVWPTDFIANVGLKRIVVRRTRKTNHASNRGEKPHIEFIVCFWDTNKQNLVRPNCDICDPDW</sequence>
<evidence type="ECO:0000313" key="1">
    <source>
        <dbReference type="EMBL" id="MBW0496025.1"/>
    </source>
</evidence>
<dbReference type="Proteomes" id="UP000765509">
    <property type="component" value="Unassembled WGS sequence"/>
</dbReference>
<protein>
    <submittedName>
        <fullName evidence="1">Uncharacterized protein</fullName>
    </submittedName>
</protein>
<keyword evidence="2" id="KW-1185">Reference proteome</keyword>
<dbReference type="AlphaFoldDB" id="A0A9Q3D7G6"/>
<evidence type="ECO:0000313" key="2">
    <source>
        <dbReference type="Proteomes" id="UP000765509"/>
    </source>
</evidence>